<feature type="transmembrane region" description="Helical" evidence="3">
    <location>
        <begin position="1232"/>
        <end position="1249"/>
    </location>
</feature>
<dbReference type="SMART" id="SM01276">
    <property type="entry name" value="M60-like"/>
    <property type="match status" value="1"/>
</dbReference>
<keyword evidence="3" id="KW-0812">Transmembrane</keyword>
<feature type="domain" description="Peptidase M60" evidence="4">
    <location>
        <begin position="181"/>
        <end position="487"/>
    </location>
</feature>
<feature type="compositionally biased region" description="Polar residues" evidence="2">
    <location>
        <begin position="123"/>
        <end position="135"/>
    </location>
</feature>
<feature type="region of interest" description="Disordered" evidence="2">
    <location>
        <begin position="50"/>
        <end position="135"/>
    </location>
</feature>
<keyword evidence="1" id="KW-0732">Signal</keyword>
<dbReference type="InterPro" id="IPR013783">
    <property type="entry name" value="Ig-like_fold"/>
</dbReference>
<comment type="caution">
    <text evidence="5">The sequence shown here is derived from an EMBL/GenBank/DDBJ whole genome shotgun (WGS) entry which is preliminary data.</text>
</comment>
<evidence type="ECO:0000256" key="1">
    <source>
        <dbReference type="ARBA" id="ARBA00022729"/>
    </source>
</evidence>
<dbReference type="InterPro" id="IPR004954">
    <property type="entry name" value="Mucin-bd"/>
</dbReference>
<keyword evidence="6" id="KW-1185">Reference proteome</keyword>
<dbReference type="Pfam" id="PF03272">
    <property type="entry name" value="Mucin_bdg"/>
    <property type="match status" value="1"/>
</dbReference>
<dbReference type="RefSeq" id="WP_259200720.1">
    <property type="nucleotide sequence ID" value="NZ_JANUXY010000010.1"/>
</dbReference>
<protein>
    <submittedName>
        <fullName evidence="5">M60 family metallopeptidase</fullName>
    </submittedName>
</protein>
<dbReference type="EMBL" id="JANUXY010000010">
    <property type="protein sequence ID" value="MCS4487075.1"/>
    <property type="molecule type" value="Genomic_DNA"/>
</dbReference>
<dbReference type="InterPro" id="IPR005877">
    <property type="entry name" value="YSIRK_signal_dom"/>
</dbReference>
<dbReference type="NCBIfam" id="TIGR01168">
    <property type="entry name" value="YSIRK_signal"/>
    <property type="match status" value="1"/>
</dbReference>
<feature type="region of interest" description="Disordered" evidence="2">
    <location>
        <begin position="1065"/>
        <end position="1091"/>
    </location>
</feature>
<organism evidence="5 6">
    <name type="scientific">Staphylococcus americanisciuri</name>
    <dbReference type="NCBI Taxonomy" id="2973940"/>
    <lineage>
        <taxon>Bacteria</taxon>
        <taxon>Bacillati</taxon>
        <taxon>Bacillota</taxon>
        <taxon>Bacilli</taxon>
        <taxon>Bacillales</taxon>
        <taxon>Staphylococcaceae</taxon>
        <taxon>Staphylococcus</taxon>
    </lineage>
</organism>
<evidence type="ECO:0000313" key="5">
    <source>
        <dbReference type="EMBL" id="MCS4487075.1"/>
    </source>
</evidence>
<keyword evidence="3" id="KW-0472">Membrane</keyword>
<keyword evidence="3" id="KW-1133">Transmembrane helix</keyword>
<proteinExistence type="predicted"/>
<accession>A0ABT2F3M3</accession>
<feature type="compositionally biased region" description="Polar residues" evidence="2">
    <location>
        <begin position="1066"/>
        <end position="1079"/>
    </location>
</feature>
<reference evidence="5 6" key="1">
    <citation type="journal article" date="2023" name="Int. J. Syst. Evol. Microbiol.">
        <title>Streptococcus sciuri sp. nov., Staphylococcus marylandisciuri sp. nov. and Staphylococcus americanisciuri sp. nov., isolated from faeces of eastern grey squirrel (Sciurus carolinensis).</title>
        <authorList>
            <person name="Volokhov D.V."/>
            <person name="Zagorodnyaya T.A."/>
            <person name="Furtak V.A."/>
            <person name="Nattanmai G."/>
            <person name="Randall L."/>
            <person name="Jose S."/>
            <person name="Gao Y."/>
            <person name="Eisenberg T."/>
            <person name="Delmonte P."/>
            <person name="Blom J."/>
            <person name="Mitchell K.K."/>
        </authorList>
    </citation>
    <scope>NUCLEOTIDE SEQUENCE [LARGE SCALE GENOMIC DNA]</scope>
    <source>
        <strain evidence="5 6">GRT3</strain>
    </source>
</reference>
<feature type="compositionally biased region" description="Polar residues" evidence="2">
    <location>
        <begin position="76"/>
        <end position="104"/>
    </location>
</feature>
<name>A0ABT2F3M3_9STAP</name>
<evidence type="ECO:0000256" key="2">
    <source>
        <dbReference type="SAM" id="MobiDB-lite"/>
    </source>
</evidence>
<dbReference type="PROSITE" id="PS51723">
    <property type="entry name" value="PEPTIDASE_M60"/>
    <property type="match status" value="1"/>
</dbReference>
<gene>
    <name evidence="5" type="ORF">NXS11_09265</name>
</gene>
<feature type="compositionally biased region" description="Basic and acidic residues" evidence="2">
    <location>
        <begin position="105"/>
        <end position="118"/>
    </location>
</feature>
<dbReference type="Proteomes" id="UP001205609">
    <property type="component" value="Unassembled WGS sequence"/>
</dbReference>
<dbReference type="InterPro" id="IPR031161">
    <property type="entry name" value="Peptidase_M60_dom"/>
</dbReference>
<dbReference type="Gene3D" id="3.40.390.80">
    <property type="entry name" value="Peptidase M60, enhancin-like domain 2"/>
    <property type="match status" value="1"/>
</dbReference>
<sequence length="1258" mass="141464">MIEKVEFERRSQYGLRKLNIGMVSVVFGTLLWIGHSSNVQAAEDEGITNISNQPETTANTSNNEAAEPHQEDVANTAVSTERSNVSSVEAPSNDLQGATSSTAIETERQDNGIERSDTPDEISPSTGFRSANDTHVSMDMEPKVREQLVDGETQRIYQKPVAVLKNSNSAQSMGMQRGTYQARDSLGIIVPANTKLYIQQAGAERSTDLRVSLMTNDGHYNKNKVIPKTGEWVSIETGIDSAAFVYMPRGLTYLPNVVYYVEQQKDKALPTYRKGQNQAAFEQQWIDQDSAYAYVDGTHHAMLIPRQDREHVLSMKTQTNKASFKSLDEMIDYYEDVISHYNQWTGFVDDAMSVNFNIGNKYFIVANKNGFGAAYWSTDHTGTNSPSIAPYLQRGWLVLHEIGHGYDGWMKQDDRMGLGEVINNVLANQYEQTIQHEQNGWLYGKNQQGFQQDIHEKLLSSNNKLEFSTSGFKGKLDFMTRLVRLTGIDGMTRMYQAIREQAAQGNTAVDVPKWVAKDWLAAQGVNGLAYFDLYNIDISRLLRDEVNAFRHSYAYPLAMLIEDEIERQKYMDRLGLATAYELVKSIDLKDTRIQTQATVHMNLQGQQLRDNAQVVLLDGNEKVAEAVVNNGIAQFKHLRVGVYQIVAPATLNNGLPEHAYLVVRENGSNQITLNYPSSAQPQQFVSQQILLKGLGDEVFARMVYKPQTGYLNYQEYAKKPHEYFSDEYAHVTVRTRDGRVLVDKSMIGNQSGEAVTMYRKLQVGDTITVTHREPRQRRVVQRIETGETVAMKDADMQTVTYTLTDKGFIVNNETQQDANRRYVQTLEKDVEAWLAKKESLPESDMRVPLYRLVQALQLVHSPESERLIARLTPYLDPQTRLASPYIEDVRYGAGQLQGTSVARASLMVTVPSGQTYQVTADNNGKWSLELRETERLNMSGEVTVQAYKEGYKLSELVRQTIVMPPPPSTPEFEQFDEVRNRILGHSDAGVRVQVGLPNGQMYTVQADEHGAWYITLPETVELQNQDIVRAVALDKAGQVSDSAQLQIKRLNDEAHTIETPVDNEVNDATHSTTSQTITPPVSIDDKPVTTDENTESLDAEMQHSDVVEESVITAEQPPVTKTNMKQPIIASTGVVIDLKSRVQKAHLTKGNSVSSSWYQLKDVGINDKTPMIMTKEPQEISTKYLRNHTVNDERAYHALTQQLDDKLSNNQKVLLPETGRHEGVISSQLHTIGSWLISMLGALIILGRFKWNAKKQSE</sequence>
<dbReference type="Gene3D" id="2.60.40.10">
    <property type="entry name" value="Immunoglobulins"/>
    <property type="match status" value="2"/>
</dbReference>
<evidence type="ECO:0000259" key="4">
    <source>
        <dbReference type="PROSITE" id="PS51723"/>
    </source>
</evidence>
<feature type="compositionally biased region" description="Polar residues" evidence="2">
    <location>
        <begin position="50"/>
        <end position="64"/>
    </location>
</feature>
<evidence type="ECO:0000313" key="6">
    <source>
        <dbReference type="Proteomes" id="UP001205609"/>
    </source>
</evidence>
<evidence type="ECO:0000256" key="3">
    <source>
        <dbReference type="SAM" id="Phobius"/>
    </source>
</evidence>